<sequence length="533" mass="58048">MLYLRVWHMLARSAAAFQWLQLARPAMFSAHGHFSAIACPDGDRACKRAPCPFSHAAGASRTMFVVAHDAEPASSSSTIPAKRPAAPSPVSSSSSARHEPPRKLQRVEANTASPQRVVPAPAPSTPSTSTPSAPTLRVNAAQSKVPVILRQTMLQTLFDHFLALYQPIISKQPDLAASHALQQEAEIHERTNKITYRNAVKTCLIGLKKRPPPDSVSHISVGTDGQIAERKRAEDAVASLVLTRAMLEPLLLSEASMLELGYMLDIPADWGPGGEAPSADGAEMECDRCKERYVVRPLDQADERACKFHWGRLIGTRVAGERQRMHTCCAEIAPGNPCDIGPHVFYEKEPALLHARHAFSLTEPDETGTALDIAALDCEMVYSTGGMRIARVSVVDSAGNMVFDQLVRMDAGVSVIDFNTRFSGVTSLDEAVLDLDGTRAALKSYISSSTILIGHALDNDLKTLRMVHTRCIDTVALFPHKAGWPYRRALRDLARECLNRTIQNAGAAGHSSVEDSVAALDLVKFYIVEKRRP</sequence>
<dbReference type="SMART" id="SM00479">
    <property type="entry name" value="EXOIII"/>
    <property type="match status" value="1"/>
</dbReference>
<keyword evidence="4" id="KW-0378">Hydrolase</keyword>
<dbReference type="Proteomes" id="UP000077266">
    <property type="component" value="Unassembled WGS sequence"/>
</dbReference>
<keyword evidence="6" id="KW-0539">Nucleus</keyword>
<keyword evidence="11" id="KW-1185">Reference proteome</keyword>
<evidence type="ECO:0000256" key="3">
    <source>
        <dbReference type="ARBA" id="ARBA00022722"/>
    </source>
</evidence>
<dbReference type="PANTHER" id="PTHR12801:SF115">
    <property type="entry name" value="FI18136P1-RELATED"/>
    <property type="match status" value="1"/>
</dbReference>
<dbReference type="GO" id="GO:0004527">
    <property type="term" value="F:exonuclease activity"/>
    <property type="evidence" value="ECO:0007669"/>
    <property type="project" value="UniProtKB-KW"/>
</dbReference>
<evidence type="ECO:0000313" key="11">
    <source>
        <dbReference type="Proteomes" id="UP000077266"/>
    </source>
</evidence>
<dbReference type="GO" id="GO:0010629">
    <property type="term" value="P:negative regulation of gene expression"/>
    <property type="evidence" value="ECO:0007669"/>
    <property type="project" value="UniProtKB-ARBA"/>
</dbReference>
<evidence type="ECO:0000256" key="1">
    <source>
        <dbReference type="ARBA" id="ARBA00004123"/>
    </source>
</evidence>
<dbReference type="GO" id="GO:0005634">
    <property type="term" value="C:nucleus"/>
    <property type="evidence" value="ECO:0007669"/>
    <property type="project" value="UniProtKB-SubCell"/>
</dbReference>
<protein>
    <recommendedName>
        <fullName evidence="9">Exonuclease domain-containing protein</fullName>
    </recommendedName>
</protein>
<gene>
    <name evidence="10" type="ORF">EXIGLDRAFT_716205</name>
</gene>
<dbReference type="STRING" id="1314781.A0A165QXJ9"/>
<evidence type="ECO:0000256" key="2">
    <source>
        <dbReference type="ARBA" id="ARBA00006357"/>
    </source>
</evidence>
<feature type="signal peptide" evidence="8">
    <location>
        <begin position="1"/>
        <end position="16"/>
    </location>
</feature>
<dbReference type="InterPro" id="IPR034922">
    <property type="entry name" value="REX1-like_exo"/>
</dbReference>
<evidence type="ECO:0000256" key="8">
    <source>
        <dbReference type="SAM" id="SignalP"/>
    </source>
</evidence>
<feature type="compositionally biased region" description="Low complexity" evidence="7">
    <location>
        <begin position="80"/>
        <end position="95"/>
    </location>
</feature>
<keyword evidence="5" id="KW-0269">Exonuclease</keyword>
<dbReference type="CDD" id="cd06145">
    <property type="entry name" value="REX1_like"/>
    <property type="match status" value="1"/>
</dbReference>
<dbReference type="OrthoDB" id="8191639at2759"/>
<keyword evidence="8" id="KW-0732">Signal</keyword>
<evidence type="ECO:0000256" key="7">
    <source>
        <dbReference type="SAM" id="MobiDB-lite"/>
    </source>
</evidence>
<dbReference type="InterPro" id="IPR013520">
    <property type="entry name" value="Ribonucl_H"/>
</dbReference>
<comment type="subcellular location">
    <subcellularLocation>
        <location evidence="1">Nucleus</location>
    </subcellularLocation>
</comment>
<reference evidence="10 11" key="1">
    <citation type="journal article" date="2016" name="Mol. Biol. Evol.">
        <title>Comparative Genomics of Early-Diverging Mushroom-Forming Fungi Provides Insights into the Origins of Lignocellulose Decay Capabilities.</title>
        <authorList>
            <person name="Nagy L.G."/>
            <person name="Riley R."/>
            <person name="Tritt A."/>
            <person name="Adam C."/>
            <person name="Daum C."/>
            <person name="Floudas D."/>
            <person name="Sun H."/>
            <person name="Yadav J.S."/>
            <person name="Pangilinan J."/>
            <person name="Larsson K.H."/>
            <person name="Matsuura K."/>
            <person name="Barry K."/>
            <person name="Labutti K."/>
            <person name="Kuo R."/>
            <person name="Ohm R.A."/>
            <person name="Bhattacharya S.S."/>
            <person name="Shirouzu T."/>
            <person name="Yoshinaga Y."/>
            <person name="Martin F.M."/>
            <person name="Grigoriev I.V."/>
            <person name="Hibbett D.S."/>
        </authorList>
    </citation>
    <scope>NUCLEOTIDE SEQUENCE [LARGE SCALE GENOMIC DNA]</scope>
    <source>
        <strain evidence="10 11">HHB12029</strain>
    </source>
</reference>
<evidence type="ECO:0000256" key="4">
    <source>
        <dbReference type="ARBA" id="ARBA00022801"/>
    </source>
</evidence>
<feature type="compositionally biased region" description="Low complexity" evidence="7">
    <location>
        <begin position="125"/>
        <end position="135"/>
    </location>
</feature>
<dbReference type="InterPro" id="IPR047021">
    <property type="entry name" value="REXO1/3/4-like"/>
</dbReference>
<evidence type="ECO:0000256" key="5">
    <source>
        <dbReference type="ARBA" id="ARBA00022839"/>
    </source>
</evidence>
<dbReference type="EMBL" id="KV425882">
    <property type="protein sequence ID" value="KZW04207.1"/>
    <property type="molecule type" value="Genomic_DNA"/>
</dbReference>
<accession>A0A165QXJ9</accession>
<feature type="chain" id="PRO_5007865364" description="Exonuclease domain-containing protein" evidence="8">
    <location>
        <begin position="17"/>
        <end position="533"/>
    </location>
</feature>
<feature type="compositionally biased region" description="Basic and acidic residues" evidence="7">
    <location>
        <begin position="96"/>
        <end position="106"/>
    </location>
</feature>
<proteinExistence type="inferred from homology"/>
<dbReference type="PANTHER" id="PTHR12801">
    <property type="entry name" value="RNA EXONUCLEASE REXO1 / RECO3 FAMILY MEMBER-RELATED"/>
    <property type="match status" value="1"/>
</dbReference>
<name>A0A165QXJ9_EXIGL</name>
<keyword evidence="3" id="KW-0540">Nuclease</keyword>
<dbReference type="FunCoup" id="A0A165QXJ9">
    <property type="interactions" value="258"/>
</dbReference>
<dbReference type="InParanoid" id="A0A165QXJ9"/>
<feature type="domain" description="Exonuclease" evidence="9">
    <location>
        <begin position="372"/>
        <end position="532"/>
    </location>
</feature>
<dbReference type="InterPro" id="IPR036397">
    <property type="entry name" value="RNaseH_sf"/>
</dbReference>
<feature type="region of interest" description="Disordered" evidence="7">
    <location>
        <begin position="74"/>
        <end position="137"/>
    </location>
</feature>
<evidence type="ECO:0000259" key="9">
    <source>
        <dbReference type="SMART" id="SM00479"/>
    </source>
</evidence>
<evidence type="ECO:0000256" key="6">
    <source>
        <dbReference type="ARBA" id="ARBA00023242"/>
    </source>
</evidence>
<dbReference type="AlphaFoldDB" id="A0A165QXJ9"/>
<dbReference type="InterPro" id="IPR012337">
    <property type="entry name" value="RNaseH-like_sf"/>
</dbReference>
<comment type="similarity">
    <text evidence="2">Belongs to the REXO1/REXO3 family.</text>
</comment>
<dbReference type="Gene3D" id="3.30.420.10">
    <property type="entry name" value="Ribonuclease H-like superfamily/Ribonuclease H"/>
    <property type="match status" value="1"/>
</dbReference>
<dbReference type="GO" id="GO:0003676">
    <property type="term" value="F:nucleic acid binding"/>
    <property type="evidence" value="ECO:0007669"/>
    <property type="project" value="InterPro"/>
</dbReference>
<evidence type="ECO:0000313" key="10">
    <source>
        <dbReference type="EMBL" id="KZW04207.1"/>
    </source>
</evidence>
<dbReference type="FunFam" id="3.30.420.10:FF:000031">
    <property type="entry name" value="RNA exonuclease 1"/>
    <property type="match status" value="1"/>
</dbReference>
<organism evidence="10 11">
    <name type="scientific">Exidia glandulosa HHB12029</name>
    <dbReference type="NCBI Taxonomy" id="1314781"/>
    <lineage>
        <taxon>Eukaryota</taxon>
        <taxon>Fungi</taxon>
        <taxon>Dikarya</taxon>
        <taxon>Basidiomycota</taxon>
        <taxon>Agaricomycotina</taxon>
        <taxon>Agaricomycetes</taxon>
        <taxon>Auriculariales</taxon>
        <taxon>Exidiaceae</taxon>
        <taxon>Exidia</taxon>
    </lineage>
</organism>
<dbReference type="SUPFAM" id="SSF53098">
    <property type="entry name" value="Ribonuclease H-like"/>
    <property type="match status" value="1"/>
</dbReference>